<feature type="transmembrane region" description="Helical" evidence="4">
    <location>
        <begin position="41"/>
        <end position="64"/>
    </location>
</feature>
<name>A0ABM3E8R1_SALSA</name>
<accession>A0ABM3E8R1</accession>
<reference evidence="7" key="1">
    <citation type="submission" date="2025-08" db="UniProtKB">
        <authorList>
            <consortium name="RefSeq"/>
        </authorList>
    </citation>
    <scope>IDENTIFICATION</scope>
</reference>
<dbReference type="InterPro" id="IPR016187">
    <property type="entry name" value="CTDL_fold"/>
</dbReference>
<dbReference type="Gene3D" id="3.10.100.10">
    <property type="entry name" value="Mannose-Binding Protein A, subunit A"/>
    <property type="match status" value="1"/>
</dbReference>
<keyword evidence="2" id="KW-1015">Disulfide bond</keyword>
<evidence type="ECO:0000256" key="2">
    <source>
        <dbReference type="ARBA" id="ARBA00023157"/>
    </source>
</evidence>
<keyword evidence="3" id="KW-0175">Coiled coil</keyword>
<keyword evidence="1" id="KW-0430">Lectin</keyword>
<dbReference type="CDD" id="cd03590">
    <property type="entry name" value="CLECT_DC-SIGN_like"/>
    <property type="match status" value="1"/>
</dbReference>
<organism evidence="6 7">
    <name type="scientific">Salmo salar</name>
    <name type="common">Atlantic salmon</name>
    <dbReference type="NCBI Taxonomy" id="8030"/>
    <lineage>
        <taxon>Eukaryota</taxon>
        <taxon>Metazoa</taxon>
        <taxon>Chordata</taxon>
        <taxon>Craniata</taxon>
        <taxon>Vertebrata</taxon>
        <taxon>Euteleostomi</taxon>
        <taxon>Actinopterygii</taxon>
        <taxon>Neopterygii</taxon>
        <taxon>Teleostei</taxon>
        <taxon>Protacanthopterygii</taxon>
        <taxon>Salmoniformes</taxon>
        <taxon>Salmonidae</taxon>
        <taxon>Salmoninae</taxon>
        <taxon>Salmo</taxon>
    </lineage>
</organism>
<keyword evidence="4" id="KW-0812">Transmembrane</keyword>
<dbReference type="Proteomes" id="UP001652741">
    <property type="component" value="Unplaced"/>
</dbReference>
<feature type="coiled-coil region" evidence="3">
    <location>
        <begin position="95"/>
        <end position="157"/>
    </location>
</feature>
<sequence>MAEYVNKQVIEFNKVTEENRNRATRSVKTETHLSDGRLYRLAAVCFGVLCVLQVTLNISLRLAFFHSNREREQLNSCYNTTGLAQDGDQPDTSSIMDLCTERDQCRMNRNQLERERDKEKMDKKEFQERYTTLTTERDRLRDRVSLLTNEKVVLEERLSRCGTGRGVEGRGMAVPTMTTVLKCPKGWRMLGSSCYFLSTERKTWEESRLDCQNRGADLVIINSRQEQKFLFNCNKDFWIGLTDTVTEGTWKWVDGNPLTTPKSWGSGQPNGGGVENCVLLTHSLSDQGTWHDYPCSYNSSWICEI</sequence>
<proteinExistence type="predicted"/>
<dbReference type="InterPro" id="IPR001304">
    <property type="entry name" value="C-type_lectin-like"/>
</dbReference>
<dbReference type="SMART" id="SM00034">
    <property type="entry name" value="CLECT"/>
    <property type="match status" value="1"/>
</dbReference>
<dbReference type="PANTHER" id="PTHR22803">
    <property type="entry name" value="MANNOSE, PHOSPHOLIPASE, LECTIN RECEPTOR RELATED"/>
    <property type="match status" value="1"/>
</dbReference>
<evidence type="ECO:0000259" key="5">
    <source>
        <dbReference type="PROSITE" id="PS50041"/>
    </source>
</evidence>
<dbReference type="RefSeq" id="XP_045567426.1">
    <property type="nucleotide sequence ID" value="XM_045711470.1"/>
</dbReference>
<dbReference type="PROSITE" id="PS00615">
    <property type="entry name" value="C_TYPE_LECTIN_1"/>
    <property type="match status" value="1"/>
</dbReference>
<gene>
    <name evidence="7" type="primary">LOC123732130</name>
</gene>
<dbReference type="InterPro" id="IPR050111">
    <property type="entry name" value="C-type_lectin/snaclec_domain"/>
</dbReference>
<evidence type="ECO:0000256" key="1">
    <source>
        <dbReference type="ARBA" id="ARBA00022734"/>
    </source>
</evidence>
<evidence type="ECO:0000313" key="7">
    <source>
        <dbReference type="RefSeq" id="XP_045567426.1"/>
    </source>
</evidence>
<dbReference type="InterPro" id="IPR018378">
    <property type="entry name" value="C-type_lectin_CS"/>
</dbReference>
<evidence type="ECO:0000256" key="3">
    <source>
        <dbReference type="SAM" id="Coils"/>
    </source>
</evidence>
<feature type="domain" description="C-type lectin" evidence="5">
    <location>
        <begin position="190"/>
        <end position="304"/>
    </location>
</feature>
<dbReference type="InterPro" id="IPR016186">
    <property type="entry name" value="C-type_lectin-like/link_sf"/>
</dbReference>
<dbReference type="SUPFAM" id="SSF56436">
    <property type="entry name" value="C-type lectin-like"/>
    <property type="match status" value="1"/>
</dbReference>
<keyword evidence="4" id="KW-1133">Transmembrane helix</keyword>
<dbReference type="InterPro" id="IPR033989">
    <property type="entry name" value="CD209-like_CTLD"/>
</dbReference>
<evidence type="ECO:0000313" key="6">
    <source>
        <dbReference type="Proteomes" id="UP001652741"/>
    </source>
</evidence>
<dbReference type="GeneID" id="123732130"/>
<keyword evidence="6" id="KW-1185">Reference proteome</keyword>
<dbReference type="Pfam" id="PF00059">
    <property type="entry name" value="Lectin_C"/>
    <property type="match status" value="1"/>
</dbReference>
<evidence type="ECO:0000256" key="4">
    <source>
        <dbReference type="SAM" id="Phobius"/>
    </source>
</evidence>
<keyword evidence="4" id="KW-0472">Membrane</keyword>
<protein>
    <submittedName>
        <fullName evidence="7">C-type lectin domain family 4 member D isoform X1</fullName>
    </submittedName>
</protein>
<dbReference type="PROSITE" id="PS50041">
    <property type="entry name" value="C_TYPE_LECTIN_2"/>
    <property type="match status" value="1"/>
</dbReference>